<evidence type="ECO:0000313" key="3">
    <source>
        <dbReference type="EMBL" id="BDZ41931.1"/>
    </source>
</evidence>
<organism evidence="3 4">
    <name type="scientific">Paraoerskovia sediminicola</name>
    <dbReference type="NCBI Taxonomy" id="1138587"/>
    <lineage>
        <taxon>Bacteria</taxon>
        <taxon>Bacillati</taxon>
        <taxon>Actinomycetota</taxon>
        <taxon>Actinomycetes</taxon>
        <taxon>Micrococcales</taxon>
        <taxon>Cellulomonadaceae</taxon>
        <taxon>Paraoerskovia</taxon>
    </lineage>
</organism>
<dbReference type="PRINTS" id="PR00102">
    <property type="entry name" value="OTCASE"/>
</dbReference>
<evidence type="ECO:0000256" key="1">
    <source>
        <dbReference type="ARBA" id="ARBA00022679"/>
    </source>
</evidence>
<proteinExistence type="predicted"/>
<evidence type="ECO:0000259" key="2">
    <source>
        <dbReference type="Pfam" id="PF02729"/>
    </source>
</evidence>
<dbReference type="Pfam" id="PF02729">
    <property type="entry name" value="OTCace_N"/>
    <property type="match status" value="1"/>
</dbReference>
<accession>A0ABN6XAU5</accession>
<dbReference type="InterPro" id="IPR036901">
    <property type="entry name" value="Asp/Orn_carbamoylTrfase_sf"/>
</dbReference>
<evidence type="ECO:0000313" key="4">
    <source>
        <dbReference type="Proteomes" id="UP001321475"/>
    </source>
</evidence>
<dbReference type="InterPro" id="IPR006130">
    <property type="entry name" value="Asp/Orn_carbamoylTrfase"/>
</dbReference>
<dbReference type="EMBL" id="AP027729">
    <property type="protein sequence ID" value="BDZ41931.1"/>
    <property type="molecule type" value="Genomic_DNA"/>
</dbReference>
<name>A0ABN6XAU5_9CELL</name>
<gene>
    <name evidence="3" type="ORF">GCM10025865_12300</name>
</gene>
<dbReference type="Proteomes" id="UP001321475">
    <property type="component" value="Chromosome"/>
</dbReference>
<dbReference type="Gene3D" id="3.40.50.1370">
    <property type="entry name" value="Aspartate/ornithine carbamoyltransferase"/>
    <property type="match status" value="2"/>
</dbReference>
<dbReference type="PRINTS" id="PR00100">
    <property type="entry name" value="AOTCASE"/>
</dbReference>
<keyword evidence="4" id="KW-1185">Reference proteome</keyword>
<keyword evidence="1" id="KW-0808">Transferase</keyword>
<dbReference type="PANTHER" id="PTHR45753">
    <property type="entry name" value="ORNITHINE CARBAMOYLTRANSFERASE, MITOCHONDRIAL"/>
    <property type="match status" value="1"/>
</dbReference>
<dbReference type="PANTHER" id="PTHR45753:SF3">
    <property type="entry name" value="ORNITHINE TRANSCARBAMYLASE, MITOCHONDRIAL"/>
    <property type="match status" value="1"/>
</dbReference>
<dbReference type="InterPro" id="IPR002292">
    <property type="entry name" value="Orn/put_carbamltrans"/>
</dbReference>
<dbReference type="InterPro" id="IPR006132">
    <property type="entry name" value="Asp/Orn_carbamoyltranf_P-bd"/>
</dbReference>
<reference evidence="4" key="1">
    <citation type="journal article" date="2019" name="Int. J. Syst. Evol. Microbiol.">
        <title>The Global Catalogue of Microorganisms (GCM) 10K type strain sequencing project: providing services to taxonomists for standard genome sequencing and annotation.</title>
        <authorList>
            <consortium name="The Broad Institute Genomics Platform"/>
            <consortium name="The Broad Institute Genome Sequencing Center for Infectious Disease"/>
            <person name="Wu L."/>
            <person name="Ma J."/>
        </authorList>
    </citation>
    <scope>NUCLEOTIDE SEQUENCE [LARGE SCALE GENOMIC DNA]</scope>
    <source>
        <strain evidence="4">NBRC 108565</strain>
    </source>
</reference>
<sequence>MHSVPPDGCDLADTCQTLAVPQSLVRLTDWSPDDVARVFERARTVRARPAENRALAGRSVALFFPSTSVRTRVTFERAVHLAGGQPILFPPETLDKPEDLADVGAYLALWVDAVVVRHPRIAVLDRLTTAVPVVNAMTDVNHPCEVLSDLFALSVRREDWRALRYVFVGANENIGRAWSEAAQVLGLDLTQSCPRGHEIPGLRVEPDLIAALRDADVVLTDAVGHLDGAFADYRITRESLAAAAPGVLVNPCPPFTRGAEVTVEVFDSSAFVGHAFKEPLVAVQRAILELVTAR</sequence>
<feature type="domain" description="Aspartate/ornithine carbamoyltransferase carbamoyl-P binding" evidence="2">
    <location>
        <begin position="23"/>
        <end position="153"/>
    </location>
</feature>
<dbReference type="SUPFAM" id="SSF53671">
    <property type="entry name" value="Aspartate/ornithine carbamoyltransferase"/>
    <property type="match status" value="1"/>
</dbReference>
<protein>
    <submittedName>
        <fullName evidence="3">Ornithine carbamoyltransferase</fullName>
    </submittedName>
</protein>